<feature type="transmembrane region" description="Helical" evidence="1">
    <location>
        <begin position="6"/>
        <end position="33"/>
    </location>
</feature>
<dbReference type="AlphaFoldDB" id="A0A650ENJ4"/>
<proteinExistence type="predicted"/>
<keyword evidence="1" id="KW-1133">Transmembrane helix</keyword>
<evidence type="ECO:0000256" key="1">
    <source>
        <dbReference type="SAM" id="Phobius"/>
    </source>
</evidence>
<feature type="transmembrane region" description="Helical" evidence="1">
    <location>
        <begin position="70"/>
        <end position="90"/>
    </location>
</feature>
<gene>
    <name evidence="2" type="ORF">Firmicute1046_2720</name>
</gene>
<feature type="transmembrane region" description="Helical" evidence="1">
    <location>
        <begin position="141"/>
        <end position="166"/>
    </location>
</feature>
<sequence>MFEPDILKIIVIAIVCVAALAVLFTIGTVIWTIVKSVKTRNFTKLKYNLVSVLCVILAAASWIFNFGWIRFFLTFTGLPVFHAVTFFFLNNFAASHIDKSRILKISTILCHVAYLTGYFCLPDAGDVDPMCAFFTLIRNEYIVNLFFIISFLGFSGSIVCLIVELIEASMIKAKSKSKNK</sequence>
<evidence type="ECO:0000313" key="2">
    <source>
        <dbReference type="EMBL" id="QGT51196.1"/>
    </source>
</evidence>
<keyword evidence="1" id="KW-0812">Transmembrane</keyword>
<protein>
    <submittedName>
        <fullName evidence="2">Uncharacterized protein</fullName>
    </submittedName>
</protein>
<name>A0A650ENJ4_9FIRM</name>
<accession>A0A650ENJ4</accession>
<reference evidence="2" key="1">
    <citation type="journal article" date="2020" name="J. ISSAAS">
        <title>Lactobacilli and other gastrointestinal microbiota of Peromyscus leucopus, reservoir host for agents of Lyme disease and other zoonoses in North America.</title>
        <authorList>
            <person name="Milovic A."/>
            <person name="Bassam K."/>
            <person name="Shao H."/>
            <person name="Chatzistamou I."/>
            <person name="Tufts D.M."/>
            <person name="Diuk-Wasser M."/>
            <person name="Barbour A.G."/>
        </authorList>
    </citation>
    <scope>NUCLEOTIDE SEQUENCE</scope>
    <source>
        <strain evidence="2">LL40</strain>
    </source>
</reference>
<feature type="transmembrane region" description="Helical" evidence="1">
    <location>
        <begin position="102"/>
        <end position="121"/>
    </location>
</feature>
<organism evidence="2">
    <name type="scientific">uncultured Bacillota bacterium</name>
    <dbReference type="NCBI Taxonomy" id="344338"/>
    <lineage>
        <taxon>Bacteria</taxon>
        <taxon>Bacillati</taxon>
        <taxon>Bacillota</taxon>
        <taxon>environmental samples</taxon>
    </lineage>
</organism>
<feature type="transmembrane region" description="Helical" evidence="1">
    <location>
        <begin position="45"/>
        <end position="64"/>
    </location>
</feature>
<dbReference type="EMBL" id="MN577573">
    <property type="protein sequence ID" value="QGT51196.1"/>
    <property type="molecule type" value="Genomic_DNA"/>
</dbReference>
<keyword evidence="1" id="KW-0472">Membrane</keyword>